<organism evidence="1 2">
    <name type="scientific">Grifola frondosa</name>
    <name type="common">Maitake</name>
    <name type="synonym">Polyporus frondosus</name>
    <dbReference type="NCBI Taxonomy" id="5627"/>
    <lineage>
        <taxon>Eukaryota</taxon>
        <taxon>Fungi</taxon>
        <taxon>Dikarya</taxon>
        <taxon>Basidiomycota</taxon>
        <taxon>Agaricomycotina</taxon>
        <taxon>Agaricomycetes</taxon>
        <taxon>Polyporales</taxon>
        <taxon>Grifolaceae</taxon>
        <taxon>Grifola</taxon>
    </lineage>
</organism>
<accession>A0A1C7LY26</accession>
<protein>
    <submittedName>
        <fullName evidence="1">Uncharacterized protein</fullName>
    </submittedName>
</protein>
<evidence type="ECO:0000313" key="2">
    <source>
        <dbReference type="Proteomes" id="UP000092993"/>
    </source>
</evidence>
<evidence type="ECO:0000313" key="1">
    <source>
        <dbReference type="EMBL" id="OBZ69611.1"/>
    </source>
</evidence>
<dbReference type="Proteomes" id="UP000092993">
    <property type="component" value="Unassembled WGS sequence"/>
</dbReference>
<sequence>MTSTLQAHSSSGISIEALTAQLEELGLSDELEVLAMNYNLYRYGDRKGKFKPLVFLEMARTLISCMESPPSDLLNALWRGGHKFGTALDPRPYEKLRELMAEKMF</sequence>
<gene>
    <name evidence="1" type="ORF">A0H81_10226</name>
</gene>
<name>A0A1C7LY26_GRIFR</name>
<comment type="caution">
    <text evidence="1">The sequence shown here is derived from an EMBL/GenBank/DDBJ whole genome shotgun (WGS) entry which is preliminary data.</text>
</comment>
<proteinExistence type="predicted"/>
<dbReference type="AlphaFoldDB" id="A0A1C7LY26"/>
<reference evidence="1 2" key="1">
    <citation type="submission" date="2016-03" db="EMBL/GenBank/DDBJ databases">
        <title>Whole genome sequencing of Grifola frondosa 9006-11.</title>
        <authorList>
            <person name="Min B."/>
            <person name="Park H."/>
            <person name="Kim J.-G."/>
            <person name="Cho H."/>
            <person name="Oh Y.-L."/>
            <person name="Kong W.-S."/>
            <person name="Choi I.-G."/>
        </authorList>
    </citation>
    <scope>NUCLEOTIDE SEQUENCE [LARGE SCALE GENOMIC DNA]</scope>
    <source>
        <strain evidence="1 2">9006-11</strain>
    </source>
</reference>
<keyword evidence="2" id="KW-1185">Reference proteome</keyword>
<dbReference type="EMBL" id="LUGG01000015">
    <property type="protein sequence ID" value="OBZ69611.1"/>
    <property type="molecule type" value="Genomic_DNA"/>
</dbReference>